<keyword evidence="2" id="KW-1185">Reference proteome</keyword>
<dbReference type="Gene3D" id="4.10.60.10">
    <property type="entry name" value="Zinc finger, CCHC-type"/>
    <property type="match status" value="1"/>
</dbReference>
<dbReference type="SUPFAM" id="SSF57756">
    <property type="entry name" value="Retrovirus zinc finger-like domains"/>
    <property type="match status" value="1"/>
</dbReference>
<reference evidence="1" key="1">
    <citation type="submission" date="2020-04" db="EMBL/GenBank/DDBJ databases">
        <authorList>
            <person name="Alioto T."/>
            <person name="Alioto T."/>
            <person name="Gomez Garrido J."/>
        </authorList>
    </citation>
    <scope>NUCLEOTIDE SEQUENCE</scope>
    <source>
        <strain evidence="1">A484AB</strain>
    </source>
</reference>
<dbReference type="Proteomes" id="UP001152795">
    <property type="component" value="Unassembled WGS sequence"/>
</dbReference>
<proteinExistence type="predicted"/>
<accession>A0A7D9HD43</accession>
<dbReference type="AlphaFoldDB" id="A0A7D9HD43"/>
<dbReference type="PROSITE" id="PS50158">
    <property type="entry name" value="ZF_CCHC"/>
    <property type="match status" value="1"/>
</dbReference>
<name>A0A7D9HD43_PARCT</name>
<protein>
    <submittedName>
        <fullName evidence="1">Retrovirus-related Pol poly from transposon</fullName>
    </submittedName>
</protein>
<evidence type="ECO:0000313" key="2">
    <source>
        <dbReference type="Proteomes" id="UP001152795"/>
    </source>
</evidence>
<dbReference type="GO" id="GO:0008270">
    <property type="term" value="F:zinc ion binding"/>
    <property type="evidence" value="ECO:0007669"/>
    <property type="project" value="InterPro"/>
</dbReference>
<gene>
    <name evidence="1" type="ORF">PACLA_8A058017</name>
</gene>
<organism evidence="1 2">
    <name type="scientific">Paramuricea clavata</name>
    <name type="common">Red gorgonian</name>
    <name type="synonym">Violescent sea-whip</name>
    <dbReference type="NCBI Taxonomy" id="317549"/>
    <lineage>
        <taxon>Eukaryota</taxon>
        <taxon>Metazoa</taxon>
        <taxon>Cnidaria</taxon>
        <taxon>Anthozoa</taxon>
        <taxon>Octocorallia</taxon>
        <taxon>Malacalcyonacea</taxon>
        <taxon>Plexauridae</taxon>
        <taxon>Paramuricea</taxon>
    </lineage>
</organism>
<sequence length="206" mass="22240">MVVQSLADSASGGHVPVGQDHVGAVKKPFHPFPNLIPHHLSAMATNPGLRQDCKSYRPCQVKCFQCEKSGHIRRNCKARGEDRTRPPVAHGTDVGSVEQEPTSITTPKAPSLRKGNVTLHVAGKDLRLSPPTSIPAAANLTKLDCLGVTTIKIGHVTKPAVRVLVVRELSVSAILGLDVLHDYERMSVNRKNQTLVLGGHLIKLEK</sequence>
<dbReference type="InterPro" id="IPR001878">
    <property type="entry name" value="Znf_CCHC"/>
</dbReference>
<dbReference type="GO" id="GO:0003676">
    <property type="term" value="F:nucleic acid binding"/>
    <property type="evidence" value="ECO:0007669"/>
    <property type="project" value="InterPro"/>
</dbReference>
<dbReference type="InterPro" id="IPR036875">
    <property type="entry name" value="Znf_CCHC_sf"/>
</dbReference>
<comment type="caution">
    <text evidence="1">The sequence shown here is derived from an EMBL/GenBank/DDBJ whole genome shotgun (WGS) entry which is preliminary data.</text>
</comment>
<evidence type="ECO:0000313" key="1">
    <source>
        <dbReference type="EMBL" id="CAB3979470.1"/>
    </source>
</evidence>
<dbReference type="EMBL" id="CACRXK020000201">
    <property type="protein sequence ID" value="CAB3979470.1"/>
    <property type="molecule type" value="Genomic_DNA"/>
</dbReference>